<evidence type="ECO:0000313" key="1">
    <source>
        <dbReference type="EMBL" id="AUN96969.1"/>
    </source>
</evidence>
<gene>
    <name evidence="1" type="ORF">C0V70_02375</name>
</gene>
<dbReference type="AlphaFoldDB" id="A0A2K9NN70"/>
<name>A0A2K9NN70_BACTC</name>
<protein>
    <submittedName>
        <fullName evidence="1">Uncharacterized protein</fullName>
    </submittedName>
</protein>
<organism evidence="1 2">
    <name type="scientific">Bacteriovorax stolpii</name>
    <name type="common">Bdellovibrio stolpii</name>
    <dbReference type="NCBI Taxonomy" id="960"/>
    <lineage>
        <taxon>Bacteria</taxon>
        <taxon>Pseudomonadati</taxon>
        <taxon>Bdellovibrionota</taxon>
        <taxon>Bacteriovoracia</taxon>
        <taxon>Bacteriovoracales</taxon>
        <taxon>Bacteriovoracaceae</taxon>
        <taxon>Bacteriovorax</taxon>
    </lineage>
</organism>
<keyword evidence="2" id="KW-1185">Reference proteome</keyword>
<reference evidence="1 2" key="1">
    <citation type="submission" date="2018-01" db="EMBL/GenBank/DDBJ databases">
        <title>Complete genome sequence of Bacteriovorax stolpii DSM12778.</title>
        <authorList>
            <person name="Tang B."/>
            <person name="Chang J."/>
        </authorList>
    </citation>
    <scope>NUCLEOTIDE SEQUENCE [LARGE SCALE GENOMIC DNA]</scope>
    <source>
        <strain evidence="1 2">DSM 12778</strain>
    </source>
</reference>
<sequence>MKLIAFLLAMPALAFGTTCYKAETATPYKVPSVLCLESIVDGTTYNQLDVVSLDGSFPAALKITETSRHNEDRLNFKAEAVLVDIWESGCGDGISAKLNVKGQLAYGEISAESLAVSVDTEVTNDTCHSHPWSETINYKLVK</sequence>
<dbReference type="EMBL" id="CP025704">
    <property type="protein sequence ID" value="AUN96969.1"/>
    <property type="molecule type" value="Genomic_DNA"/>
</dbReference>
<dbReference type="Proteomes" id="UP000235584">
    <property type="component" value="Chromosome"/>
</dbReference>
<dbReference type="RefSeq" id="WP_102242264.1">
    <property type="nucleotide sequence ID" value="NZ_CP025704.1"/>
</dbReference>
<dbReference type="OrthoDB" id="5297793at2"/>
<evidence type="ECO:0000313" key="2">
    <source>
        <dbReference type="Proteomes" id="UP000235584"/>
    </source>
</evidence>
<proteinExistence type="predicted"/>
<accession>A0A2K9NN70</accession>
<dbReference type="KEGG" id="bsto:C0V70_02375"/>